<keyword evidence="1" id="KW-0805">Transcription regulation</keyword>
<dbReference type="AlphaFoldDB" id="A0A9D1VM89"/>
<reference evidence="5" key="1">
    <citation type="journal article" date="2021" name="PeerJ">
        <title>Extensive microbial diversity within the chicken gut microbiome revealed by metagenomics and culture.</title>
        <authorList>
            <person name="Gilroy R."/>
            <person name="Ravi A."/>
            <person name="Getino M."/>
            <person name="Pursley I."/>
            <person name="Horton D.L."/>
            <person name="Alikhan N.F."/>
            <person name="Baker D."/>
            <person name="Gharbi K."/>
            <person name="Hall N."/>
            <person name="Watson M."/>
            <person name="Adriaenssens E.M."/>
            <person name="Foster-Nyarko E."/>
            <person name="Jarju S."/>
            <person name="Secka A."/>
            <person name="Antonio M."/>
            <person name="Oren A."/>
            <person name="Chaudhuri R.R."/>
            <person name="La Ragione R."/>
            <person name="Hildebrand F."/>
            <person name="Pallen M.J."/>
        </authorList>
    </citation>
    <scope>NUCLEOTIDE SEQUENCE</scope>
    <source>
        <strain evidence="5">ChiHjej12B11-1927</strain>
    </source>
</reference>
<reference evidence="5" key="2">
    <citation type="submission" date="2021-04" db="EMBL/GenBank/DDBJ databases">
        <authorList>
            <person name="Gilroy R."/>
        </authorList>
    </citation>
    <scope>NUCLEOTIDE SEQUENCE</scope>
    <source>
        <strain evidence="5">ChiHjej12B11-1927</strain>
    </source>
</reference>
<sequence length="269" mass="30989">MFVHHMDPLQPYFVLNTGVYHKFIPVNSPVAHFYQFTYTEKNPAVSGVVPDGAVDLILDTGRGLATISGPVESVERSPFLEGHTYFGVRFKLGVSAYYGDILTSDLVGTSVPASDLIRRRSFDILADTPDFAQRIESMQDILQDLLFSRDRHIPVLVKGILECIFKCHGEVSVHELENRFFYSRRHLLRVFRQYMGMDIKTYCRIVRFQSVLSELNGGFPSQFTEVAQEHGYYDQTHFQKEFKKFALLTPGEYVKILRENKYQSRIHTC</sequence>
<dbReference type="GO" id="GO:0043565">
    <property type="term" value="F:sequence-specific DNA binding"/>
    <property type="evidence" value="ECO:0007669"/>
    <property type="project" value="InterPro"/>
</dbReference>
<evidence type="ECO:0000256" key="1">
    <source>
        <dbReference type="ARBA" id="ARBA00023015"/>
    </source>
</evidence>
<keyword evidence="3" id="KW-0804">Transcription</keyword>
<dbReference type="PANTHER" id="PTHR46796:SF13">
    <property type="entry name" value="HTH-TYPE TRANSCRIPTIONAL ACTIVATOR RHAS"/>
    <property type="match status" value="1"/>
</dbReference>
<dbReference type="Proteomes" id="UP000824230">
    <property type="component" value="Unassembled WGS sequence"/>
</dbReference>
<dbReference type="EMBL" id="DXFG01000162">
    <property type="protein sequence ID" value="HIX37829.1"/>
    <property type="molecule type" value="Genomic_DNA"/>
</dbReference>
<dbReference type="Pfam" id="PF12833">
    <property type="entry name" value="HTH_18"/>
    <property type="match status" value="1"/>
</dbReference>
<accession>A0A9D1VM89</accession>
<organism evidence="5 6">
    <name type="scientific">Candidatus Blautia pullistercoris</name>
    <dbReference type="NCBI Taxonomy" id="2838499"/>
    <lineage>
        <taxon>Bacteria</taxon>
        <taxon>Bacillati</taxon>
        <taxon>Bacillota</taxon>
        <taxon>Clostridia</taxon>
        <taxon>Lachnospirales</taxon>
        <taxon>Lachnospiraceae</taxon>
        <taxon>Blautia</taxon>
    </lineage>
</organism>
<dbReference type="InterPro" id="IPR050204">
    <property type="entry name" value="AraC_XylS_family_regulators"/>
</dbReference>
<dbReference type="SMART" id="SM00342">
    <property type="entry name" value="HTH_ARAC"/>
    <property type="match status" value="1"/>
</dbReference>
<comment type="caution">
    <text evidence="5">The sequence shown here is derived from an EMBL/GenBank/DDBJ whole genome shotgun (WGS) entry which is preliminary data.</text>
</comment>
<dbReference type="InterPro" id="IPR046532">
    <property type="entry name" value="DUF6597"/>
</dbReference>
<evidence type="ECO:0000313" key="5">
    <source>
        <dbReference type="EMBL" id="HIX37829.1"/>
    </source>
</evidence>
<dbReference type="Gene3D" id="1.10.10.60">
    <property type="entry name" value="Homeodomain-like"/>
    <property type="match status" value="1"/>
</dbReference>
<evidence type="ECO:0000256" key="3">
    <source>
        <dbReference type="ARBA" id="ARBA00023163"/>
    </source>
</evidence>
<dbReference type="SUPFAM" id="SSF46689">
    <property type="entry name" value="Homeodomain-like"/>
    <property type="match status" value="1"/>
</dbReference>
<evidence type="ECO:0000259" key="4">
    <source>
        <dbReference type="PROSITE" id="PS01124"/>
    </source>
</evidence>
<dbReference type="PROSITE" id="PS01124">
    <property type="entry name" value="HTH_ARAC_FAMILY_2"/>
    <property type="match status" value="1"/>
</dbReference>
<proteinExistence type="predicted"/>
<dbReference type="GO" id="GO:0003700">
    <property type="term" value="F:DNA-binding transcription factor activity"/>
    <property type="evidence" value="ECO:0007669"/>
    <property type="project" value="InterPro"/>
</dbReference>
<protein>
    <submittedName>
        <fullName evidence="5">AraC family transcriptional regulator</fullName>
    </submittedName>
</protein>
<dbReference type="InterPro" id="IPR018060">
    <property type="entry name" value="HTH_AraC"/>
</dbReference>
<evidence type="ECO:0000256" key="2">
    <source>
        <dbReference type="ARBA" id="ARBA00023125"/>
    </source>
</evidence>
<gene>
    <name evidence="5" type="ORF">H9738_08175</name>
</gene>
<dbReference type="InterPro" id="IPR009057">
    <property type="entry name" value="Homeodomain-like_sf"/>
</dbReference>
<dbReference type="PANTHER" id="PTHR46796">
    <property type="entry name" value="HTH-TYPE TRANSCRIPTIONAL ACTIVATOR RHAS-RELATED"/>
    <property type="match status" value="1"/>
</dbReference>
<evidence type="ECO:0000313" key="6">
    <source>
        <dbReference type="Proteomes" id="UP000824230"/>
    </source>
</evidence>
<dbReference type="Pfam" id="PF20240">
    <property type="entry name" value="DUF6597"/>
    <property type="match status" value="1"/>
</dbReference>
<name>A0A9D1VM89_9FIRM</name>
<feature type="domain" description="HTH araC/xylS-type" evidence="4">
    <location>
        <begin position="170"/>
        <end position="256"/>
    </location>
</feature>
<keyword evidence="2" id="KW-0238">DNA-binding</keyword>